<evidence type="ECO:0000256" key="1">
    <source>
        <dbReference type="ARBA" id="ARBA00022679"/>
    </source>
</evidence>
<protein>
    <recommendedName>
        <fullName evidence="4">Glucose-1-phosphate thymidylyltransferase</fullName>
    </recommendedName>
</protein>
<dbReference type="GO" id="GO:0016746">
    <property type="term" value="F:acyltransferase activity"/>
    <property type="evidence" value="ECO:0007669"/>
    <property type="project" value="UniProtKB-KW"/>
</dbReference>
<dbReference type="InterPro" id="IPR011004">
    <property type="entry name" value="Trimer_LpxA-like_sf"/>
</dbReference>
<dbReference type="Gene3D" id="2.160.10.10">
    <property type="entry name" value="Hexapeptide repeat proteins"/>
    <property type="match status" value="1"/>
</dbReference>
<keyword evidence="1" id="KW-0808">Transferase</keyword>
<accession>A0A7C5Y8Y5</accession>
<dbReference type="Pfam" id="PF13562">
    <property type="entry name" value="NTP_transf_4"/>
    <property type="match status" value="1"/>
</dbReference>
<evidence type="ECO:0008006" key="4">
    <source>
        <dbReference type="Google" id="ProtNLM"/>
    </source>
</evidence>
<sequence length="414" mass="45438">MQVVVFEDEKTFDLWPLTATHPVYDLFLGTSTLLEKIVKHLPHDALVHLYTRGLLAKVVAEKNPKHLVNIIPEDGEILFVNGRLVADSSIMTVVLSLRAGQVLKSGNEVVAAKLKHSRIVPEFWSALAGCVPSSQLIALGDELKECKARLVSRLWDLVEFNRECIVSEASGQQVKSNVKGLVYAVGNIDVDEKVVLDGRPGPILIDSDVTIESFSKIVGPCYLGRGTKVFSGSVIAGSSFGPVCRVGGEVEDCVFQGYSNKRHYGFVGHSIIGEWVNMGAGTTVSNLKNTYGTVKVKLREARVDTGRVFLGSFFADHVKTSIGCMVSGGIKIGVASHVYREAVTDVPSFSIHALHEEVELELESAIRTAVRMMARRQVTPSTNYIEMLRKLFEETAAEREQAGVKRLRFSFYNA</sequence>
<dbReference type="PANTHER" id="PTHR43584">
    <property type="entry name" value="NUCLEOTIDYL TRANSFERASE"/>
    <property type="match status" value="1"/>
</dbReference>
<dbReference type="AlphaFoldDB" id="A0A7C5Y8Y5"/>
<proteinExistence type="predicted"/>
<dbReference type="NCBIfam" id="TIGR03991">
    <property type="entry name" value="alt_bact_glmU"/>
    <property type="match status" value="1"/>
</dbReference>
<evidence type="ECO:0000256" key="2">
    <source>
        <dbReference type="ARBA" id="ARBA00023315"/>
    </source>
</evidence>
<comment type="caution">
    <text evidence="3">The sequence shown here is derived from an EMBL/GenBank/DDBJ whole genome shotgun (WGS) entry which is preliminary data.</text>
</comment>
<dbReference type="SUPFAM" id="SSF51161">
    <property type="entry name" value="Trimeric LpxA-like enzymes"/>
    <property type="match status" value="1"/>
</dbReference>
<gene>
    <name evidence="3" type="ORF">ENM42_01680</name>
</gene>
<dbReference type="InterPro" id="IPR050065">
    <property type="entry name" value="GlmU-like"/>
</dbReference>
<dbReference type="GO" id="GO:0016779">
    <property type="term" value="F:nucleotidyltransferase activity"/>
    <property type="evidence" value="ECO:0007669"/>
    <property type="project" value="UniProtKB-ARBA"/>
</dbReference>
<name>A0A7C5Y8Y5_CALS0</name>
<dbReference type="InterPro" id="IPR023917">
    <property type="entry name" value="Bifunctiontional_GlmU_bac-type"/>
</dbReference>
<organism evidence="3">
    <name type="scientific">Caldiarchaeum subterraneum</name>
    <dbReference type="NCBI Taxonomy" id="311458"/>
    <lineage>
        <taxon>Archaea</taxon>
        <taxon>Nitrososphaerota</taxon>
        <taxon>Candidatus Caldarchaeales</taxon>
        <taxon>Candidatus Caldarchaeaceae</taxon>
        <taxon>Candidatus Caldarchaeum</taxon>
    </lineage>
</organism>
<reference evidence="3" key="1">
    <citation type="journal article" date="2020" name="mSystems">
        <title>Genome- and Community-Level Interaction Insights into Carbon Utilization and Element Cycling Functions of Hydrothermarchaeota in Hydrothermal Sediment.</title>
        <authorList>
            <person name="Zhou Z."/>
            <person name="Liu Y."/>
            <person name="Xu W."/>
            <person name="Pan J."/>
            <person name="Luo Z.H."/>
            <person name="Li M."/>
        </authorList>
    </citation>
    <scope>NUCLEOTIDE SEQUENCE [LARGE SCALE GENOMIC DNA]</scope>
    <source>
        <strain evidence="3">SpSt-1084</strain>
    </source>
</reference>
<evidence type="ECO:0000313" key="3">
    <source>
        <dbReference type="EMBL" id="HHR40518.1"/>
    </source>
</evidence>
<dbReference type="PANTHER" id="PTHR43584:SF9">
    <property type="entry name" value="TRANSFERASE HEXAPEPTIDE REPEAT CONTAINING PROTEIN"/>
    <property type="match status" value="1"/>
</dbReference>
<dbReference type="EMBL" id="DRXS01000090">
    <property type="protein sequence ID" value="HHR40518.1"/>
    <property type="molecule type" value="Genomic_DNA"/>
</dbReference>
<keyword evidence="2" id="KW-0012">Acyltransferase</keyword>